<sequence length="14" mass="1605">IMLRQTKLPLAALH</sequence>
<dbReference type="EMBL" id="ASHM01186964">
    <property type="protein sequence ID" value="PNX65923.1"/>
    <property type="molecule type" value="Genomic_DNA"/>
</dbReference>
<evidence type="ECO:0000313" key="1">
    <source>
        <dbReference type="EMBL" id="PNX65923.1"/>
    </source>
</evidence>
<evidence type="ECO:0000313" key="2">
    <source>
        <dbReference type="Proteomes" id="UP000236291"/>
    </source>
</evidence>
<comment type="caution">
    <text evidence="1">The sequence shown here is derived from an EMBL/GenBank/DDBJ whole genome shotgun (WGS) entry which is preliminary data.</text>
</comment>
<reference evidence="1 2" key="2">
    <citation type="journal article" date="2017" name="Front. Plant Sci.">
        <title>Gene Classification and Mining of Molecular Markers Useful in Red Clover (Trifolium pratense) Breeding.</title>
        <authorList>
            <person name="Istvanek J."/>
            <person name="Dluhosova J."/>
            <person name="Dluhos P."/>
            <person name="Patkova L."/>
            <person name="Nedelnik J."/>
            <person name="Repkova J."/>
        </authorList>
    </citation>
    <scope>NUCLEOTIDE SEQUENCE [LARGE SCALE GENOMIC DNA]</scope>
    <source>
        <strain evidence="2">cv. Tatra</strain>
        <tissue evidence="1">Young leaves</tissue>
    </source>
</reference>
<gene>
    <name evidence="1" type="ORF">L195_g062836</name>
</gene>
<organism evidence="1 2">
    <name type="scientific">Trifolium pratense</name>
    <name type="common">Red clover</name>
    <dbReference type="NCBI Taxonomy" id="57577"/>
    <lineage>
        <taxon>Eukaryota</taxon>
        <taxon>Viridiplantae</taxon>
        <taxon>Streptophyta</taxon>
        <taxon>Embryophyta</taxon>
        <taxon>Tracheophyta</taxon>
        <taxon>Spermatophyta</taxon>
        <taxon>Magnoliopsida</taxon>
        <taxon>eudicotyledons</taxon>
        <taxon>Gunneridae</taxon>
        <taxon>Pentapetalae</taxon>
        <taxon>rosids</taxon>
        <taxon>fabids</taxon>
        <taxon>Fabales</taxon>
        <taxon>Fabaceae</taxon>
        <taxon>Papilionoideae</taxon>
        <taxon>50 kb inversion clade</taxon>
        <taxon>NPAAA clade</taxon>
        <taxon>Hologalegina</taxon>
        <taxon>IRL clade</taxon>
        <taxon>Trifolieae</taxon>
        <taxon>Trifolium</taxon>
    </lineage>
</organism>
<reference evidence="1 2" key="1">
    <citation type="journal article" date="2014" name="Am. J. Bot.">
        <title>Genome assembly and annotation for red clover (Trifolium pratense; Fabaceae).</title>
        <authorList>
            <person name="Istvanek J."/>
            <person name="Jaros M."/>
            <person name="Krenek A."/>
            <person name="Repkova J."/>
        </authorList>
    </citation>
    <scope>NUCLEOTIDE SEQUENCE [LARGE SCALE GENOMIC DNA]</scope>
    <source>
        <strain evidence="2">cv. Tatra</strain>
        <tissue evidence="1">Young leaves</tissue>
    </source>
</reference>
<name>A0A2K3KI34_TRIPR</name>
<proteinExistence type="predicted"/>
<accession>A0A2K3KI34</accession>
<dbReference type="Proteomes" id="UP000236291">
    <property type="component" value="Unassembled WGS sequence"/>
</dbReference>
<protein>
    <submittedName>
        <fullName evidence="1">Uncharacterized protein</fullName>
    </submittedName>
</protein>
<feature type="non-terminal residue" evidence="1">
    <location>
        <position position="1"/>
    </location>
</feature>